<protein>
    <submittedName>
        <fullName evidence="5">Coiled-coil domain-containing protein 92</fullName>
    </submittedName>
</protein>
<feature type="domain" description="CCDC92/74 N-terminal" evidence="4">
    <location>
        <begin position="46"/>
        <end position="86"/>
    </location>
</feature>
<gene>
    <name evidence="5" type="ORF">HNY73_009654</name>
</gene>
<sequence length="382" mass="43194">MTQEIKHLPLQSTAIKCANEFTSLEPDAGGEGSFYDDPNDIIVLREKLKAAQDSIRFLQDEHALMLKGLHEEIERLQDLCRDLQFRCETSGCLLPDSDSMGGGIKNEVKLLEQGTPTAYSISEMNSRSNVSSCWCCKDPRLHNRKRASHGLRFLNPDCLEQKVNNLLKENADLKRKLVESHQAIDILDQKEKLALWQHHQEMEQRDSAILRLEKELEAKCTTIAQLTSQGARRKKGSFWRRFSFANSNHPSTSHSAPHSKLQPSRVEHLSREDLPSEMQNSLQSLESQYQSYSSYSSLSDKSVSDDEGFNQRCDGDGQNEGLQESGLSVKLPPISNLPLVSSRQLVRHQLRIKNLASKLTTDTLAIDQRQVPDASIKRMNKA</sequence>
<comment type="caution">
    <text evidence="5">The sequence shown here is derived from an EMBL/GenBank/DDBJ whole genome shotgun (WGS) entry which is preliminary data.</text>
</comment>
<evidence type="ECO:0000256" key="1">
    <source>
        <dbReference type="ARBA" id="ARBA00023054"/>
    </source>
</evidence>
<evidence type="ECO:0000256" key="3">
    <source>
        <dbReference type="SAM" id="MobiDB-lite"/>
    </source>
</evidence>
<evidence type="ECO:0000313" key="6">
    <source>
        <dbReference type="Proteomes" id="UP000807504"/>
    </source>
</evidence>
<evidence type="ECO:0000313" key="5">
    <source>
        <dbReference type="EMBL" id="KAF8788119.1"/>
    </source>
</evidence>
<dbReference type="Pfam" id="PF14916">
    <property type="entry name" value="CCDC92"/>
    <property type="match status" value="1"/>
</dbReference>
<keyword evidence="1 2" id="KW-0175">Coiled coil</keyword>
<feature type="region of interest" description="Disordered" evidence="3">
    <location>
        <begin position="246"/>
        <end position="324"/>
    </location>
</feature>
<reference evidence="5" key="2">
    <citation type="submission" date="2020-06" db="EMBL/GenBank/DDBJ databases">
        <authorList>
            <person name="Sheffer M."/>
        </authorList>
    </citation>
    <scope>NUCLEOTIDE SEQUENCE</scope>
</reference>
<feature type="compositionally biased region" description="Polar residues" evidence="3">
    <location>
        <begin position="246"/>
        <end position="256"/>
    </location>
</feature>
<feature type="compositionally biased region" description="Low complexity" evidence="3">
    <location>
        <begin position="281"/>
        <end position="301"/>
    </location>
</feature>
<evidence type="ECO:0000256" key="2">
    <source>
        <dbReference type="SAM" id="Coils"/>
    </source>
</evidence>
<keyword evidence="6" id="KW-1185">Reference proteome</keyword>
<organism evidence="5 6">
    <name type="scientific">Argiope bruennichi</name>
    <name type="common">Wasp spider</name>
    <name type="synonym">Aranea bruennichi</name>
    <dbReference type="NCBI Taxonomy" id="94029"/>
    <lineage>
        <taxon>Eukaryota</taxon>
        <taxon>Metazoa</taxon>
        <taxon>Ecdysozoa</taxon>
        <taxon>Arthropoda</taxon>
        <taxon>Chelicerata</taxon>
        <taxon>Arachnida</taxon>
        <taxon>Araneae</taxon>
        <taxon>Araneomorphae</taxon>
        <taxon>Entelegynae</taxon>
        <taxon>Araneoidea</taxon>
        <taxon>Araneidae</taxon>
        <taxon>Argiope</taxon>
    </lineage>
</organism>
<accession>A0A8T0FFB6</accession>
<dbReference type="InterPro" id="IPR040370">
    <property type="entry name" value="CCDC74A/CCDC74B/CCDC92"/>
</dbReference>
<feature type="coiled-coil region" evidence="2">
    <location>
        <begin position="41"/>
        <end position="86"/>
    </location>
</feature>
<dbReference type="AlphaFoldDB" id="A0A8T0FFB6"/>
<dbReference type="Proteomes" id="UP000807504">
    <property type="component" value="Unassembled WGS sequence"/>
</dbReference>
<dbReference type="EMBL" id="JABXBU010000015">
    <property type="protein sequence ID" value="KAF8788119.1"/>
    <property type="molecule type" value="Genomic_DNA"/>
</dbReference>
<reference evidence="5" key="1">
    <citation type="journal article" date="2020" name="bioRxiv">
        <title>Chromosome-level reference genome of the European wasp spider Argiope bruennichi: a resource for studies on range expansion and evolutionary adaptation.</title>
        <authorList>
            <person name="Sheffer M.M."/>
            <person name="Hoppe A."/>
            <person name="Krehenwinkel H."/>
            <person name="Uhl G."/>
            <person name="Kuss A.W."/>
            <person name="Jensen L."/>
            <person name="Jensen C."/>
            <person name="Gillespie R.G."/>
            <person name="Hoff K.J."/>
            <person name="Prost S."/>
        </authorList>
    </citation>
    <scope>NUCLEOTIDE SEQUENCE</scope>
</reference>
<feature type="compositionally biased region" description="Basic and acidic residues" evidence="3">
    <location>
        <begin position="265"/>
        <end position="274"/>
    </location>
</feature>
<dbReference type="PANTHER" id="PTHR14882:SF1">
    <property type="entry name" value="CCDC92 DOMAIN-CONTAINING PROTEIN"/>
    <property type="match status" value="1"/>
</dbReference>
<evidence type="ECO:0000259" key="4">
    <source>
        <dbReference type="Pfam" id="PF14916"/>
    </source>
</evidence>
<dbReference type="PANTHER" id="PTHR14882">
    <property type="entry name" value="COILED-COIL DOMAIN-CONTAINING 74A"/>
    <property type="match status" value="1"/>
</dbReference>
<dbReference type="InterPro" id="IPR039496">
    <property type="entry name" value="CCDC92/74_N"/>
</dbReference>
<proteinExistence type="predicted"/>
<name>A0A8T0FFB6_ARGBR</name>